<name>A0ABD6GG79_AGRVI</name>
<comment type="caution">
    <text evidence="1">The sequence shown here is derived from an EMBL/GenBank/DDBJ whole genome shotgun (WGS) entry which is preliminary data.</text>
</comment>
<reference evidence="1 2" key="1">
    <citation type="submission" date="2019-11" db="EMBL/GenBank/DDBJ databases">
        <title>Whole-genome sequencing of Allorhizobium vitis.</title>
        <authorList>
            <person name="Gan H.M."/>
            <person name="Savka M.A."/>
        </authorList>
    </citation>
    <scope>NUCLEOTIDE SEQUENCE [LARGE SCALE GENOMIC DNA]</scope>
    <source>
        <strain evidence="1 2">AB4</strain>
    </source>
</reference>
<accession>A0ABD6GG79</accession>
<proteinExistence type="predicted"/>
<dbReference type="EMBL" id="MBEV02000023">
    <property type="protein sequence ID" value="MUP08042.1"/>
    <property type="molecule type" value="Genomic_DNA"/>
</dbReference>
<evidence type="ECO:0000313" key="2">
    <source>
        <dbReference type="Proteomes" id="UP000175993"/>
    </source>
</evidence>
<dbReference type="Proteomes" id="UP000175993">
    <property type="component" value="Unassembled WGS sequence"/>
</dbReference>
<sequence>MGLDLVVEGCAKAGHEVEWRRLIERVFANDELSDADIARFNEISTPAYENVGAPRVGYDAAADAWIIKAQQAQTSDEIAQTLMQFHGHYVLQLVECDGLPVYSNAGFYDGVDETSFRGSFLEDCTNVISDEMLAEAWEHKLPGAALDYGRALLEAAHAAETSPREKRKSLLSRLSFPKPAATLPLQEQMDIVRAAGQWFMFWGERGHPIRAYF</sequence>
<gene>
    <name evidence="1" type="ORF">BBI04_024995</name>
</gene>
<evidence type="ECO:0000313" key="1">
    <source>
        <dbReference type="EMBL" id="MUP08042.1"/>
    </source>
</evidence>
<organism evidence="1 2">
    <name type="scientific">Agrobacterium vitis</name>
    <name type="common">Rhizobium vitis</name>
    <dbReference type="NCBI Taxonomy" id="373"/>
    <lineage>
        <taxon>Bacteria</taxon>
        <taxon>Pseudomonadati</taxon>
        <taxon>Pseudomonadota</taxon>
        <taxon>Alphaproteobacteria</taxon>
        <taxon>Hyphomicrobiales</taxon>
        <taxon>Rhizobiaceae</taxon>
        <taxon>Rhizobium/Agrobacterium group</taxon>
        <taxon>Agrobacterium</taxon>
    </lineage>
</organism>
<dbReference type="AlphaFoldDB" id="A0ABD6GG79"/>
<dbReference type="RefSeq" id="WP_139190212.1">
    <property type="nucleotide sequence ID" value="NZ_CP118259.1"/>
</dbReference>
<evidence type="ECO:0008006" key="3">
    <source>
        <dbReference type="Google" id="ProtNLM"/>
    </source>
</evidence>
<protein>
    <recommendedName>
        <fullName evidence="3">DUF4375 domain-containing protein</fullName>
    </recommendedName>
</protein>